<dbReference type="EMBL" id="JACJUU010000003">
    <property type="protein sequence ID" value="MBC2769596.1"/>
    <property type="molecule type" value="Genomic_DNA"/>
</dbReference>
<evidence type="ECO:0000256" key="1">
    <source>
        <dbReference type="ARBA" id="ARBA00006432"/>
    </source>
</evidence>
<proteinExistence type="inferred from homology"/>
<sequence length="616" mass="66318">MNQPQAPLGALFAAPAVTVTRRADGSTLLENPVALEPYARCAGEYLEYWADEAPDRLFLAERSPAGLWAGVTYRQALDKVQRIASWLLERGYGPARPVCVLSDNEVNHGLLMLAAMHVGIPYAGISPAYSLLSKDHAKLKNLVQRLDPALIYVGGAGKFQAALAAIEGLHHAQVVVADEDALPTEAALHFSDLLEDVDLAAVHRAYAAVTPDTVAKILFTSGSTGYPKGVINTQRMLCASQQAKRQVWPFLTGQPPVLLDWLPWNHTFGGNHNFNLILANGGTFYLDGGKPVPGLFDTTLNNLREVAPTLYLNVPKAFDMLVPALREDADLRRNFFSKLQVIFYAAAALPQHLWDGLIELSIQELGYAVPMVTAWGSTETSPLATDCHFQADRSGVIGVPVPGVSLKLVPSGDKLEVRVKGPNVTPGYFNQPDVTAKAFDDEGFYLIGDAAKFADPARPEAGLVFDGRVSEDFKLMTGTWVSVGNLRVKGIEAMTPVAQDIVVTGHDRNSVGFLIFPNVAACRRLAGLADDVAVADVLAHPAVRDRVSAGLQALHAANQASSTYADRALLLTDPPLVDAGEITDKGYINQSAVLKQRAALVQTLYADDAAKDVIYL</sequence>
<dbReference type="CDD" id="cd05921">
    <property type="entry name" value="FCS"/>
    <property type="match status" value="1"/>
</dbReference>
<protein>
    <submittedName>
        <fullName evidence="4">Feruloyl-CoA synthase</fullName>
    </submittedName>
</protein>
<dbReference type="RefSeq" id="WP_185779304.1">
    <property type="nucleotide sequence ID" value="NZ_JACJUU010000003.1"/>
</dbReference>
<evidence type="ECO:0000259" key="3">
    <source>
        <dbReference type="Pfam" id="PF00501"/>
    </source>
</evidence>
<dbReference type="GO" id="GO:0006631">
    <property type="term" value="P:fatty acid metabolic process"/>
    <property type="evidence" value="ECO:0007669"/>
    <property type="project" value="TreeGrafter"/>
</dbReference>
<dbReference type="GO" id="GO:0031956">
    <property type="term" value="F:medium-chain fatty acid-CoA ligase activity"/>
    <property type="evidence" value="ECO:0007669"/>
    <property type="project" value="TreeGrafter"/>
</dbReference>
<gene>
    <name evidence="4" type="ORF">GTU67_06670</name>
</gene>
<dbReference type="Pfam" id="PF00501">
    <property type="entry name" value="AMP-binding"/>
    <property type="match status" value="1"/>
</dbReference>
<dbReference type="PROSITE" id="PS00455">
    <property type="entry name" value="AMP_BINDING"/>
    <property type="match status" value="1"/>
</dbReference>
<evidence type="ECO:0000313" key="5">
    <source>
        <dbReference type="Proteomes" id="UP000545386"/>
    </source>
</evidence>
<keyword evidence="2" id="KW-0436">Ligase</keyword>
<evidence type="ECO:0000313" key="4">
    <source>
        <dbReference type="EMBL" id="MBC2769596.1"/>
    </source>
</evidence>
<dbReference type="NCBIfam" id="NF009232">
    <property type="entry name" value="PRK12582.1"/>
    <property type="match status" value="1"/>
</dbReference>
<comment type="similarity">
    <text evidence="1">Belongs to the ATP-dependent AMP-binding enzyme family.</text>
</comment>
<dbReference type="InterPro" id="IPR042099">
    <property type="entry name" value="ANL_N_sf"/>
</dbReference>
<organism evidence="4 5">
    <name type="scientific">Pusillimonas minor</name>
    <dbReference type="NCBI Taxonomy" id="2697024"/>
    <lineage>
        <taxon>Bacteria</taxon>
        <taxon>Pseudomonadati</taxon>
        <taxon>Pseudomonadota</taxon>
        <taxon>Betaproteobacteria</taxon>
        <taxon>Burkholderiales</taxon>
        <taxon>Alcaligenaceae</taxon>
        <taxon>Pusillimonas</taxon>
    </lineage>
</organism>
<reference evidence="4 5" key="1">
    <citation type="submission" date="2020-08" db="EMBL/GenBank/DDBJ databases">
        <title>Paraeoetvoesia sp. YC-7-48 draft genome sequence.</title>
        <authorList>
            <person name="Yao L."/>
        </authorList>
    </citation>
    <scope>NUCLEOTIDE SEQUENCE [LARGE SCALE GENOMIC DNA]</scope>
    <source>
        <strain evidence="5">YC-7-48</strain>
    </source>
</reference>
<name>A0A842HMX9_9BURK</name>
<dbReference type="PANTHER" id="PTHR43201">
    <property type="entry name" value="ACYL-COA SYNTHETASE"/>
    <property type="match status" value="1"/>
</dbReference>
<dbReference type="SUPFAM" id="SSF56801">
    <property type="entry name" value="Acetyl-CoA synthetase-like"/>
    <property type="match status" value="1"/>
</dbReference>
<keyword evidence="5" id="KW-1185">Reference proteome</keyword>
<dbReference type="PANTHER" id="PTHR43201:SF5">
    <property type="entry name" value="MEDIUM-CHAIN ACYL-COA LIGASE ACSF2, MITOCHONDRIAL"/>
    <property type="match status" value="1"/>
</dbReference>
<accession>A0A842HMX9</accession>
<dbReference type="Proteomes" id="UP000545386">
    <property type="component" value="Unassembled WGS sequence"/>
</dbReference>
<comment type="caution">
    <text evidence="4">The sequence shown here is derived from an EMBL/GenBank/DDBJ whole genome shotgun (WGS) entry which is preliminary data.</text>
</comment>
<feature type="domain" description="AMP-dependent synthetase/ligase" evidence="3">
    <location>
        <begin position="47"/>
        <end position="429"/>
    </location>
</feature>
<evidence type="ECO:0000256" key="2">
    <source>
        <dbReference type="ARBA" id="ARBA00022598"/>
    </source>
</evidence>
<dbReference type="AlphaFoldDB" id="A0A842HMX9"/>
<dbReference type="Gene3D" id="3.40.50.12780">
    <property type="entry name" value="N-terminal domain of ligase-like"/>
    <property type="match status" value="1"/>
</dbReference>
<dbReference type="InterPro" id="IPR000873">
    <property type="entry name" value="AMP-dep_synth/lig_dom"/>
</dbReference>
<dbReference type="InterPro" id="IPR020845">
    <property type="entry name" value="AMP-binding_CS"/>
</dbReference>